<keyword evidence="1" id="KW-0175">Coiled coil</keyword>
<evidence type="ECO:0000256" key="1">
    <source>
        <dbReference type="SAM" id="Coils"/>
    </source>
</evidence>
<evidence type="ECO:0000313" key="5">
    <source>
        <dbReference type="EMBL" id="WNP40107.1"/>
    </source>
</evidence>
<evidence type="ECO:0000313" key="4">
    <source>
        <dbReference type="EMBL" id="WNP38015.1"/>
    </source>
</evidence>
<dbReference type="Pfam" id="PF01076">
    <property type="entry name" value="Mob_Pre"/>
    <property type="match status" value="1"/>
</dbReference>
<evidence type="ECO:0000313" key="2">
    <source>
        <dbReference type="EMBL" id="WNL27339.1"/>
    </source>
</evidence>
<name>A0AA96R9A0_9BACT</name>
<proteinExistence type="predicted"/>
<dbReference type="AlphaFoldDB" id="A0AA96R9A0"/>
<accession>A0AA96R9A0</accession>
<dbReference type="GO" id="GO:0003677">
    <property type="term" value="F:DNA binding"/>
    <property type="evidence" value="ECO:0007669"/>
    <property type="project" value="InterPro"/>
</dbReference>
<feature type="coiled-coil region" evidence="1">
    <location>
        <begin position="215"/>
        <end position="308"/>
    </location>
</feature>
<dbReference type="InterPro" id="IPR001668">
    <property type="entry name" value="Mob_Pre"/>
</dbReference>
<dbReference type="EMBL" id="CP134855">
    <property type="protein sequence ID" value="WNL31865.1"/>
    <property type="molecule type" value="Genomic_DNA"/>
</dbReference>
<dbReference type="EMBL" id="CP135130">
    <property type="protein sequence ID" value="WNP38015.1"/>
    <property type="molecule type" value="Genomic_DNA"/>
</dbReference>
<feature type="coiled-coil region" evidence="1">
    <location>
        <begin position="349"/>
        <end position="422"/>
    </location>
</feature>
<protein>
    <submittedName>
        <fullName evidence="4">Plasmid recombination protein</fullName>
    </submittedName>
</protein>
<dbReference type="Gene3D" id="3.30.930.30">
    <property type="match status" value="1"/>
</dbReference>
<gene>
    <name evidence="4" type="ORF">RJG58_10355</name>
    <name evidence="5" type="ORF">RMP69_10355</name>
    <name evidence="2" type="ORF">RMQ65_08560</name>
    <name evidence="3" type="ORF">RMQ67_10355</name>
</gene>
<sequence length="468" mass="55866">MKNFINVRVQSYNYKKQYDLLRHNFRHKKDSLSQINEKPNFFIGPNGKMLVIDNTNKKKIYDVISKHYQADRTKHNEIYKSKHKRNLRDFQSTWTDGILTFSEAIHQDLGNKYTQEDLIKVATNCANDIAKKYDTKLNYLTLHMDEKTPHFHFSLKNFDENGLSLWKKNQNKEFLSQLQDIAFEHFKVLGMDRGVSKDITNKRYETIQKYHIRKEMELRDKILNTQANYDKLQKEVEKDLKTLYAEVNLKKNEIKDLRSNYDRTSQEYKDLTIVFKQLQVEEKTLREKVRELKEIDNLDNYLNDLKKDISKIIKSNVEKVDPLIGNSRIEVKNINKMYSELVSKISEPLNSKVKEVEEKDKAIKDLKSNLKNKDEVLEKVMTEKYQAIQENKKLNQENLSQKNEITKLKENYTLEINRLQNHFKQQIALRVKRLNLINRLKNSNIAKKIIARLSKRNQNLDYKSRIDR</sequence>
<reference evidence="4" key="1">
    <citation type="submission" date="2023-09" db="EMBL/GenBank/DDBJ databases">
        <title>Arcobacter tbilisiensis sp. nov. isolated from chicken meat in Tbilisi, Georgia.</title>
        <authorList>
            <person name="Matthias R."/>
            <person name="Zautner A.E."/>
        </authorList>
    </citation>
    <scope>NUCLEOTIDE SEQUENCE</scope>
    <source>
        <strain evidence="4">LEO 101</strain>
        <strain evidence="2">LEO 49</strain>
        <strain evidence="5">LEO 50</strain>
        <strain evidence="3">LEO 53</strain>
    </source>
</reference>
<dbReference type="EMBL" id="CP135131">
    <property type="protein sequence ID" value="WNP40107.1"/>
    <property type="molecule type" value="Genomic_DNA"/>
</dbReference>
<dbReference type="EMBL" id="CP134853">
    <property type="protein sequence ID" value="WNL27339.1"/>
    <property type="molecule type" value="Genomic_DNA"/>
</dbReference>
<evidence type="ECO:0000313" key="3">
    <source>
        <dbReference type="EMBL" id="WNL31865.1"/>
    </source>
</evidence>
<dbReference type="GO" id="GO:0006310">
    <property type="term" value="P:DNA recombination"/>
    <property type="evidence" value="ECO:0007669"/>
    <property type="project" value="InterPro"/>
</dbReference>
<organism evidence="4">
    <name type="scientific">Arcobacter sp. AZ-2023</name>
    <dbReference type="NCBI Taxonomy" id="3074453"/>
    <lineage>
        <taxon>Bacteria</taxon>
        <taxon>Pseudomonadati</taxon>
        <taxon>Campylobacterota</taxon>
        <taxon>Epsilonproteobacteria</taxon>
        <taxon>Campylobacterales</taxon>
        <taxon>Arcobacteraceae</taxon>
        <taxon>Arcobacter</taxon>
    </lineage>
</organism>